<name>D1YXV7_METPS</name>
<keyword evidence="1" id="KW-0812">Transmembrane</keyword>
<feature type="transmembrane region" description="Helical" evidence="1">
    <location>
        <begin position="40"/>
        <end position="63"/>
    </location>
</feature>
<dbReference type="EMBL" id="AP011532">
    <property type="protein sequence ID" value="BAI61279.1"/>
    <property type="molecule type" value="Genomic_DNA"/>
</dbReference>
<keyword evidence="1" id="KW-1133">Transmembrane helix</keyword>
<sequence>MINRRSHHRALNLNSGPMVHEPVRSMGGARPVFHSDYGEWHYIITHFYIFRCISSIFMLFLFHRFLLNKALSLLGVNMKMDWKIIVVTMALVVVLSAIIFVPVSIAVDGGKAGGGNNTSVKANNTSAANKTSNQTKAFVPGGGPHGAGLKTIEGIGPHQKGWLGGPMNPWVYGTAAYPSRMFSFGLGMPATYLGAGINK</sequence>
<proteinExistence type="predicted"/>
<keyword evidence="1" id="KW-0472">Membrane</keyword>
<organism evidence="2 3">
    <name type="scientific">Methanocella paludicola (strain DSM 17711 / JCM 13418 / NBRC 101707 / SANAE)</name>
    <dbReference type="NCBI Taxonomy" id="304371"/>
    <lineage>
        <taxon>Archaea</taxon>
        <taxon>Methanobacteriati</taxon>
        <taxon>Methanobacteriota</taxon>
        <taxon>Stenosarchaea group</taxon>
        <taxon>Methanomicrobia</taxon>
        <taxon>Methanocellales</taxon>
        <taxon>Methanocellaceae</taxon>
        <taxon>Methanocella</taxon>
    </lineage>
</organism>
<reference evidence="3" key="3">
    <citation type="journal article" date="2011" name="PLoS ONE">
        <title>Genome sequence of a mesophilic hydrogenotrophic methanogen Methanocella paludicola, the first cultivated representative of the order Methanocellales.</title>
        <authorList>
            <person name="Sakai S."/>
            <person name="Takaki Y."/>
            <person name="Shimamura S."/>
            <person name="Sekine M."/>
            <person name="Tajima T."/>
            <person name="Kosugi H."/>
            <person name="Ichikawa N."/>
            <person name="Tasumi E."/>
            <person name="Hiraki A.T."/>
            <person name="Shimizu A."/>
            <person name="Kato Y."/>
            <person name="Nishiko R."/>
            <person name="Mori K."/>
            <person name="Fujita N."/>
            <person name="Imachi H."/>
            <person name="Takai K."/>
        </authorList>
    </citation>
    <scope>NUCLEOTIDE SEQUENCE [LARGE SCALE GENOMIC DNA]</scope>
    <source>
        <strain evidence="3">DSM 17711 / JCM 13418 / NBRC 101707 / SANAE</strain>
    </source>
</reference>
<accession>D1YXV7</accession>
<dbReference type="STRING" id="304371.MCP_1207"/>
<evidence type="ECO:0000313" key="2">
    <source>
        <dbReference type="EMBL" id="BAI61279.1"/>
    </source>
</evidence>
<reference evidence="2 3" key="1">
    <citation type="journal article" date="2007" name="Appl. Environ. Microbiol.">
        <title>Isolation of key methanogens for global methane emission from rice paddy fields: a novel isolate affiliated with the clone cluster rice cluster I.</title>
        <authorList>
            <person name="Sakai S."/>
            <person name="Imachi H."/>
            <person name="Sekiguchi Y."/>
            <person name="Ohashi A."/>
            <person name="Harada H."/>
            <person name="Kamagata Y."/>
        </authorList>
    </citation>
    <scope>NUCLEOTIDE SEQUENCE [LARGE SCALE GENOMIC DNA]</scope>
    <source>
        <strain evidence="3">DSM 17711 / JCM 13418 / NBRC 101707 / SANAE</strain>
    </source>
</reference>
<gene>
    <name evidence="2" type="ordered locus">MCP_1207</name>
</gene>
<feature type="transmembrane region" description="Helical" evidence="1">
    <location>
        <begin position="84"/>
        <end position="107"/>
    </location>
</feature>
<evidence type="ECO:0000313" key="3">
    <source>
        <dbReference type="Proteomes" id="UP000001882"/>
    </source>
</evidence>
<reference evidence="2 3" key="2">
    <citation type="journal article" date="2008" name="Int. J. Syst. Evol. Microbiol.">
        <title>Methanocella paludicola gen. nov., sp. nov., a methane-producing archaeon, the first isolate of the lineage 'Rice Cluster I', and proposal of the new archaeal order Methanocellales ord. nov.</title>
        <authorList>
            <person name="Sakai S."/>
            <person name="Imachi H."/>
            <person name="Hanada S."/>
            <person name="Ohashi A."/>
            <person name="Harada H."/>
            <person name="Kamagata Y."/>
        </authorList>
    </citation>
    <scope>NUCLEOTIDE SEQUENCE [LARGE SCALE GENOMIC DNA]</scope>
    <source>
        <strain evidence="3">DSM 17711 / JCM 13418 / NBRC 101707 / SANAE</strain>
    </source>
</reference>
<evidence type="ECO:0000256" key="1">
    <source>
        <dbReference type="SAM" id="Phobius"/>
    </source>
</evidence>
<keyword evidence="3" id="KW-1185">Reference proteome</keyword>
<dbReference type="Proteomes" id="UP000001882">
    <property type="component" value="Chromosome"/>
</dbReference>
<dbReference type="AlphaFoldDB" id="D1YXV7"/>
<dbReference type="KEGG" id="mpd:MCP_1207"/>
<protein>
    <submittedName>
        <fullName evidence="2">Uncharacterized protein</fullName>
    </submittedName>
</protein>
<dbReference type="InParanoid" id="D1YXV7"/>